<dbReference type="Pfam" id="PF00573">
    <property type="entry name" value="Ribosomal_L4"/>
    <property type="match status" value="1"/>
</dbReference>
<dbReference type="AlphaFoldDB" id="A0AAU8DUF5"/>
<evidence type="ECO:0000256" key="5">
    <source>
        <dbReference type="ARBA" id="ARBA00023274"/>
    </source>
</evidence>
<dbReference type="GO" id="GO:0006412">
    <property type="term" value="P:translation"/>
    <property type="evidence" value="ECO:0007669"/>
    <property type="project" value="UniProtKB-UniRule"/>
</dbReference>
<keyword evidence="4 7" id="KW-0689">Ribosomal protein</keyword>
<evidence type="ECO:0000256" key="4">
    <source>
        <dbReference type="ARBA" id="ARBA00022980"/>
    </source>
</evidence>
<dbReference type="EMBL" id="CP159218">
    <property type="protein sequence ID" value="XCG64911.1"/>
    <property type="molecule type" value="Genomic_DNA"/>
</dbReference>
<dbReference type="InterPro" id="IPR002136">
    <property type="entry name" value="Ribosomal_uL4"/>
</dbReference>
<dbReference type="GO" id="GO:0005840">
    <property type="term" value="C:ribosome"/>
    <property type="evidence" value="ECO:0007669"/>
    <property type="project" value="UniProtKB-KW"/>
</dbReference>
<evidence type="ECO:0000256" key="2">
    <source>
        <dbReference type="ARBA" id="ARBA00022730"/>
    </source>
</evidence>
<dbReference type="GO" id="GO:0019843">
    <property type="term" value="F:rRNA binding"/>
    <property type="evidence" value="ECO:0007669"/>
    <property type="project" value="UniProtKB-UniRule"/>
</dbReference>
<evidence type="ECO:0000256" key="6">
    <source>
        <dbReference type="ARBA" id="ARBA00035244"/>
    </source>
</evidence>
<proteinExistence type="inferred from homology"/>
<comment type="subunit">
    <text evidence="7">Part of the 50S ribosomal subunit.</text>
</comment>
<organism evidence="9">
    <name type="scientific">Nakamurella sp. A5-74</name>
    <dbReference type="NCBI Taxonomy" id="3158264"/>
    <lineage>
        <taxon>Bacteria</taxon>
        <taxon>Bacillati</taxon>
        <taxon>Actinomycetota</taxon>
        <taxon>Actinomycetes</taxon>
        <taxon>Nakamurellales</taxon>
        <taxon>Nakamurellaceae</taxon>
        <taxon>Nakamurella</taxon>
    </lineage>
</organism>
<name>A0AAU8DUF5_9ACTN</name>
<dbReference type="PANTHER" id="PTHR10746:SF6">
    <property type="entry name" value="LARGE RIBOSOMAL SUBUNIT PROTEIN UL4M"/>
    <property type="match status" value="1"/>
</dbReference>
<evidence type="ECO:0000256" key="7">
    <source>
        <dbReference type="HAMAP-Rule" id="MF_01328"/>
    </source>
</evidence>
<dbReference type="InterPro" id="IPR023574">
    <property type="entry name" value="Ribosomal_uL4_dom_sf"/>
</dbReference>
<comment type="function">
    <text evidence="7">One of the primary rRNA binding proteins, this protein initially binds near the 5'-end of the 23S rRNA. It is important during the early stages of 50S assembly. It makes multiple contacts with different domains of the 23S rRNA in the assembled 50S subunit and ribosome.</text>
</comment>
<reference evidence="9" key="1">
    <citation type="submission" date="2024-05" db="EMBL/GenBank/DDBJ databases">
        <authorList>
            <person name="Cai S.Y."/>
            <person name="Jin L.M."/>
            <person name="Li H.R."/>
        </authorList>
    </citation>
    <scope>NUCLEOTIDE SEQUENCE</scope>
    <source>
        <strain evidence="9">A5-74</strain>
    </source>
</reference>
<accession>A0AAU8DUF5</accession>
<comment type="function">
    <text evidence="7">Forms part of the polypeptide exit tunnel.</text>
</comment>
<comment type="similarity">
    <text evidence="1 7">Belongs to the universal ribosomal protein uL4 family.</text>
</comment>
<evidence type="ECO:0000256" key="1">
    <source>
        <dbReference type="ARBA" id="ARBA00010528"/>
    </source>
</evidence>
<dbReference type="RefSeq" id="WP_353650522.1">
    <property type="nucleotide sequence ID" value="NZ_CP159218.1"/>
</dbReference>
<feature type="region of interest" description="Disordered" evidence="8">
    <location>
        <begin position="44"/>
        <end position="86"/>
    </location>
</feature>
<keyword evidence="3 7" id="KW-0694">RNA-binding</keyword>
<dbReference type="GO" id="GO:1990904">
    <property type="term" value="C:ribonucleoprotein complex"/>
    <property type="evidence" value="ECO:0007669"/>
    <property type="project" value="UniProtKB-KW"/>
</dbReference>
<dbReference type="PANTHER" id="PTHR10746">
    <property type="entry name" value="50S RIBOSOMAL PROTEIN L4"/>
    <property type="match status" value="1"/>
</dbReference>
<sequence length="227" mass="23970">MTTVQITSPAGKADGSVELPAEIFDVQANVPLMHQVVVAQLAAARQGTHSTKTRAEVRGGGAKPHRQKGTGRARQGSTRAPQFVGGGVVHGPRPHLYLQRTPKKMKAAALRGALSDRARSGNIHVLSSLVEGTAPSTSTALAALAAVATSRNVLVVIERTDEAAWKSLRNAHTVHLISADQLNTYDVLISDDVVFTKAALDEFLAFAQKTRPAQSTDAVSVEKESGK</sequence>
<protein>
    <recommendedName>
        <fullName evidence="6 7">Large ribosomal subunit protein uL4</fullName>
    </recommendedName>
</protein>
<dbReference type="FunFam" id="3.40.1370.10:FF:000004">
    <property type="entry name" value="50S ribosomal protein L4"/>
    <property type="match status" value="1"/>
</dbReference>
<evidence type="ECO:0000313" key="9">
    <source>
        <dbReference type="EMBL" id="XCG64911.1"/>
    </source>
</evidence>
<evidence type="ECO:0000256" key="3">
    <source>
        <dbReference type="ARBA" id="ARBA00022884"/>
    </source>
</evidence>
<dbReference type="SUPFAM" id="SSF52166">
    <property type="entry name" value="Ribosomal protein L4"/>
    <property type="match status" value="1"/>
</dbReference>
<dbReference type="Gene3D" id="3.40.1370.10">
    <property type="match status" value="1"/>
</dbReference>
<dbReference type="InterPro" id="IPR013005">
    <property type="entry name" value="Ribosomal_uL4-like"/>
</dbReference>
<dbReference type="HAMAP" id="MF_01328_B">
    <property type="entry name" value="Ribosomal_uL4_B"/>
    <property type="match status" value="1"/>
</dbReference>
<keyword evidence="2 7" id="KW-0699">rRNA-binding</keyword>
<gene>
    <name evidence="7 9" type="primary">rplD</name>
    <name evidence="9" type="ORF">ABLG96_06265</name>
</gene>
<keyword evidence="5 7" id="KW-0687">Ribonucleoprotein</keyword>
<dbReference type="NCBIfam" id="TIGR03953">
    <property type="entry name" value="rplD_bact"/>
    <property type="match status" value="1"/>
</dbReference>
<dbReference type="GO" id="GO:0003735">
    <property type="term" value="F:structural constituent of ribosome"/>
    <property type="evidence" value="ECO:0007669"/>
    <property type="project" value="InterPro"/>
</dbReference>
<evidence type="ECO:0000256" key="8">
    <source>
        <dbReference type="SAM" id="MobiDB-lite"/>
    </source>
</evidence>